<accession>V6SEZ5</accession>
<keyword evidence="4" id="KW-1185">Reference proteome</keyword>
<protein>
    <recommendedName>
        <fullName evidence="2">DUF4136 domain-containing protein</fullName>
    </recommendedName>
</protein>
<dbReference type="AlphaFoldDB" id="V6SEZ5"/>
<feature type="chain" id="PRO_5004750819" description="DUF4136 domain-containing protein" evidence="1">
    <location>
        <begin position="27"/>
        <end position="187"/>
    </location>
</feature>
<dbReference type="Pfam" id="PF13590">
    <property type="entry name" value="DUF4136"/>
    <property type="match status" value="1"/>
</dbReference>
<dbReference type="PROSITE" id="PS51257">
    <property type="entry name" value="PROKAR_LIPOPROTEIN"/>
    <property type="match status" value="1"/>
</dbReference>
<keyword evidence="1" id="KW-0732">Signal</keyword>
<dbReference type="EMBL" id="JRLZ01000003">
    <property type="protein sequence ID" value="KGO96852.1"/>
    <property type="molecule type" value="Genomic_DNA"/>
</dbReference>
<dbReference type="RefSeq" id="WP_023572288.1">
    <property type="nucleotide sequence ID" value="NZ_AVCS01000003.1"/>
</dbReference>
<dbReference type="PATRIC" id="fig|1107311.3.peg.229"/>
<evidence type="ECO:0000259" key="2">
    <source>
        <dbReference type="Pfam" id="PF13590"/>
    </source>
</evidence>
<feature type="signal peptide" evidence="1">
    <location>
        <begin position="1"/>
        <end position="26"/>
    </location>
</feature>
<proteinExistence type="predicted"/>
<reference evidence="3 4" key="2">
    <citation type="journal article" date="2015" name="Stand. Genomic Sci.">
        <title>High quality draft genomic sequence of Flavobacterium enshiense DK69(T) and comparison among Flavobacterium genomes.</title>
        <authorList>
            <person name="Zeng Z."/>
            <person name="Chen C."/>
            <person name="Du H."/>
            <person name="Wang G."/>
            <person name="Li M."/>
        </authorList>
    </citation>
    <scope>NUCLEOTIDE SEQUENCE [LARGE SCALE GENOMIC DNA]</scope>
    <source>
        <strain evidence="3 4">DK69</strain>
    </source>
</reference>
<dbReference type="InterPro" id="IPR025411">
    <property type="entry name" value="DUF4136"/>
</dbReference>
<dbReference type="Proteomes" id="UP000030149">
    <property type="component" value="Unassembled WGS sequence"/>
</dbReference>
<feature type="domain" description="DUF4136" evidence="2">
    <location>
        <begin position="26"/>
        <end position="183"/>
    </location>
</feature>
<dbReference type="STRING" id="1107311.Q767_03905"/>
<reference evidence="4" key="1">
    <citation type="submission" date="2013-09" db="EMBL/GenBank/DDBJ databases">
        <authorList>
            <person name="Zeng Z."/>
            <person name="Chen C."/>
        </authorList>
    </citation>
    <scope>NUCLEOTIDE SEQUENCE [LARGE SCALE GENOMIC DNA]</scope>
    <source>
        <strain evidence="4">DK69</strain>
    </source>
</reference>
<name>V6SEZ5_9FLAO</name>
<dbReference type="eggNOG" id="ENOG5032YB2">
    <property type="taxonomic scope" value="Bacteria"/>
</dbReference>
<sequence length="187" mass="20955">MKTIRHFSLLLLVTSVLLISCNSVTVQTDYDKSVDFSKYKTFSFYELADKSGSISQLNKNRIINAVQAEMIKKGLAVSADNPDVLVNITTILTDKKSVTANTDYYNYGGYYRPYHWGGGYVGSTTTYNVYEYKEGSLIIDVVDASNKQLIWQGIGNKEIDSPSKNPDKNINEAVAKILENYPPKPKK</sequence>
<dbReference type="Gene3D" id="3.30.160.670">
    <property type="match status" value="1"/>
</dbReference>
<evidence type="ECO:0000313" key="3">
    <source>
        <dbReference type="EMBL" id="KGO96852.1"/>
    </source>
</evidence>
<evidence type="ECO:0000313" key="4">
    <source>
        <dbReference type="Proteomes" id="UP000030149"/>
    </source>
</evidence>
<organism evidence="3 4">
    <name type="scientific">Flavobacterium enshiense DK69</name>
    <dbReference type="NCBI Taxonomy" id="1107311"/>
    <lineage>
        <taxon>Bacteria</taxon>
        <taxon>Pseudomonadati</taxon>
        <taxon>Bacteroidota</taxon>
        <taxon>Flavobacteriia</taxon>
        <taxon>Flavobacteriales</taxon>
        <taxon>Flavobacteriaceae</taxon>
        <taxon>Flavobacterium</taxon>
    </lineage>
</organism>
<evidence type="ECO:0000256" key="1">
    <source>
        <dbReference type="SAM" id="SignalP"/>
    </source>
</evidence>
<dbReference type="OrthoDB" id="5432251at2"/>
<comment type="caution">
    <text evidence="3">The sequence shown here is derived from an EMBL/GenBank/DDBJ whole genome shotgun (WGS) entry which is preliminary data.</text>
</comment>
<gene>
    <name evidence="3" type="ORF">Q767_03905</name>
</gene>